<dbReference type="RefSeq" id="WP_166282349.1">
    <property type="nucleotide sequence ID" value="NZ_JTHE03000063.1"/>
</dbReference>
<dbReference type="PANTHER" id="PTHR24363">
    <property type="entry name" value="SERINE/THREONINE PROTEIN KINASE"/>
    <property type="match status" value="1"/>
</dbReference>
<evidence type="ECO:0000256" key="6">
    <source>
        <dbReference type="ARBA" id="ARBA00022840"/>
    </source>
</evidence>
<dbReference type="InterPro" id="IPR017441">
    <property type="entry name" value="Protein_kinase_ATP_BS"/>
</dbReference>
<keyword evidence="13" id="KW-1185">Reference proteome</keyword>
<dbReference type="EMBL" id="JTHE03000063">
    <property type="protein sequence ID" value="MCM1983544.1"/>
    <property type="molecule type" value="Genomic_DNA"/>
</dbReference>
<dbReference type="InterPro" id="IPR008271">
    <property type="entry name" value="Ser/Thr_kinase_AS"/>
</dbReference>
<dbReference type="GO" id="GO:0004674">
    <property type="term" value="F:protein serine/threonine kinase activity"/>
    <property type="evidence" value="ECO:0007669"/>
    <property type="project" value="UniProtKB-KW"/>
</dbReference>
<evidence type="ECO:0000256" key="3">
    <source>
        <dbReference type="ARBA" id="ARBA00022679"/>
    </source>
</evidence>
<keyword evidence="6 9" id="KW-0067">ATP-binding</keyword>
<gene>
    <name evidence="12" type="ORF">QQ91_0012020</name>
</gene>
<dbReference type="SUPFAM" id="SSF56112">
    <property type="entry name" value="Protein kinase-like (PK-like)"/>
    <property type="match status" value="1"/>
</dbReference>
<dbReference type="CDD" id="cd14014">
    <property type="entry name" value="STKc_PknB_like"/>
    <property type="match status" value="1"/>
</dbReference>
<evidence type="ECO:0000256" key="10">
    <source>
        <dbReference type="SAM" id="MobiDB-lite"/>
    </source>
</evidence>
<comment type="caution">
    <text evidence="12">The sequence shown here is derived from an EMBL/GenBank/DDBJ whole genome shotgun (WGS) entry which is preliminary data.</text>
</comment>
<keyword evidence="4 9" id="KW-0547">Nucleotide-binding</keyword>
<evidence type="ECO:0000256" key="7">
    <source>
        <dbReference type="ARBA" id="ARBA00047899"/>
    </source>
</evidence>
<dbReference type="PANTHER" id="PTHR24363:SF0">
    <property type="entry name" value="SERINE_THREONINE KINASE LIKE DOMAIN CONTAINING 1"/>
    <property type="match status" value="1"/>
</dbReference>
<evidence type="ECO:0000256" key="1">
    <source>
        <dbReference type="ARBA" id="ARBA00012513"/>
    </source>
</evidence>
<protein>
    <recommendedName>
        <fullName evidence="1">non-specific serine/threonine protein kinase</fullName>
        <ecNumber evidence="1">2.7.11.1</ecNumber>
    </recommendedName>
</protein>
<accession>A0ABD4T4E4</accession>
<evidence type="ECO:0000256" key="8">
    <source>
        <dbReference type="ARBA" id="ARBA00048679"/>
    </source>
</evidence>
<evidence type="ECO:0000256" key="9">
    <source>
        <dbReference type="PROSITE-ProRule" id="PRU10141"/>
    </source>
</evidence>
<dbReference type="InterPro" id="IPR011009">
    <property type="entry name" value="Kinase-like_dom_sf"/>
</dbReference>
<dbReference type="SMART" id="SM00220">
    <property type="entry name" value="S_TKc"/>
    <property type="match status" value="1"/>
</dbReference>
<dbReference type="Proteomes" id="UP000031561">
    <property type="component" value="Unassembled WGS sequence"/>
</dbReference>
<dbReference type="Pfam" id="PF00069">
    <property type="entry name" value="Pkinase"/>
    <property type="match status" value="1"/>
</dbReference>
<dbReference type="EC" id="2.7.11.1" evidence="1"/>
<dbReference type="PROSITE" id="PS50011">
    <property type="entry name" value="PROTEIN_KINASE_DOM"/>
    <property type="match status" value="1"/>
</dbReference>
<comment type="catalytic activity">
    <reaction evidence="7">
        <text>L-threonyl-[protein] + ATP = O-phospho-L-threonyl-[protein] + ADP + H(+)</text>
        <dbReference type="Rhea" id="RHEA:46608"/>
        <dbReference type="Rhea" id="RHEA-COMP:11060"/>
        <dbReference type="Rhea" id="RHEA-COMP:11605"/>
        <dbReference type="ChEBI" id="CHEBI:15378"/>
        <dbReference type="ChEBI" id="CHEBI:30013"/>
        <dbReference type="ChEBI" id="CHEBI:30616"/>
        <dbReference type="ChEBI" id="CHEBI:61977"/>
        <dbReference type="ChEBI" id="CHEBI:456216"/>
        <dbReference type="EC" id="2.7.11.1"/>
    </reaction>
</comment>
<comment type="catalytic activity">
    <reaction evidence="8">
        <text>L-seryl-[protein] + ATP = O-phospho-L-seryl-[protein] + ADP + H(+)</text>
        <dbReference type="Rhea" id="RHEA:17989"/>
        <dbReference type="Rhea" id="RHEA-COMP:9863"/>
        <dbReference type="Rhea" id="RHEA-COMP:11604"/>
        <dbReference type="ChEBI" id="CHEBI:15378"/>
        <dbReference type="ChEBI" id="CHEBI:29999"/>
        <dbReference type="ChEBI" id="CHEBI:30616"/>
        <dbReference type="ChEBI" id="CHEBI:83421"/>
        <dbReference type="ChEBI" id="CHEBI:456216"/>
        <dbReference type="EC" id="2.7.11.1"/>
    </reaction>
</comment>
<dbReference type="AlphaFoldDB" id="A0ABD4T4E4"/>
<dbReference type="PROSITE" id="PS00107">
    <property type="entry name" value="PROTEIN_KINASE_ATP"/>
    <property type="match status" value="1"/>
</dbReference>
<dbReference type="GO" id="GO:0005524">
    <property type="term" value="F:ATP binding"/>
    <property type="evidence" value="ECO:0007669"/>
    <property type="project" value="UniProtKB-UniRule"/>
</dbReference>
<feature type="domain" description="Protein kinase" evidence="11">
    <location>
        <begin position="16"/>
        <end position="289"/>
    </location>
</feature>
<evidence type="ECO:0000259" key="11">
    <source>
        <dbReference type="PROSITE" id="PS50011"/>
    </source>
</evidence>
<feature type="region of interest" description="Disordered" evidence="10">
    <location>
        <begin position="345"/>
        <end position="414"/>
    </location>
</feature>
<feature type="compositionally biased region" description="Pro residues" evidence="10">
    <location>
        <begin position="381"/>
        <end position="407"/>
    </location>
</feature>
<evidence type="ECO:0000256" key="4">
    <source>
        <dbReference type="ARBA" id="ARBA00022741"/>
    </source>
</evidence>
<evidence type="ECO:0000256" key="5">
    <source>
        <dbReference type="ARBA" id="ARBA00022777"/>
    </source>
</evidence>
<name>A0ABD4T4E4_9CYAN</name>
<proteinExistence type="predicted"/>
<keyword evidence="3" id="KW-0808">Transferase</keyword>
<dbReference type="Gene3D" id="1.10.510.10">
    <property type="entry name" value="Transferase(Phosphotransferase) domain 1"/>
    <property type="match status" value="1"/>
</dbReference>
<sequence>MAHPSHSVPELLAHRYRVIRVLGEGGFGTTYLAADTQMPSQRTCVVKQLKPMTENPQVAALVRDRFQREAAILEMLGDKHEQIPRLYANFAEEDHYYLVEEWIEGETLSNRVETSGPQDEAFVRHLLLQVLPILDYIHQHQMVHRDLKPDNILLRRETQQPVLIDFGAVKESLRTQDPGSQGHYSQSIVVGTPGFMPAEQLAGYPVFASDIYSLGMTAIYALTGKMPALLPPDPVQGTPQWRPAVPHLSPDLADILDRSIQMTADRRFPSARDMLLALQPETVVQHPKVPVPSPPLPETLRDPIPAPPPRTARARLWILGGATAAVVAIGAIALSTLDITLVTQQSTPIPSPPNPPTAPPPADSPSPQPTESPSPAAASPPASPVVPSPAVPSPVVPSPVVPSPPTSPGSESTVVIQRNRSRNWAYMGTAVTGEQVFVDNASIVPTGSQTQFTYRIGSEQLEAQAACASNQWFVKDYGWYSPQSEATQSMLDYVCRF</sequence>
<feature type="region of interest" description="Disordered" evidence="10">
    <location>
        <begin position="286"/>
        <end position="307"/>
    </location>
</feature>
<reference evidence="12 13" key="1">
    <citation type="journal article" date="2015" name="Genome Announc.">
        <title>Draft Genome Sequence of Filamentous Marine Cyanobacterium Lyngbya confervoides Strain BDU141951.</title>
        <authorList>
            <person name="Chandrababunaidu M.M."/>
            <person name="Sen D."/>
            <person name="Tripathy S."/>
        </authorList>
    </citation>
    <scope>NUCLEOTIDE SEQUENCE [LARGE SCALE GENOMIC DNA]</scope>
    <source>
        <strain evidence="12 13">BDU141951</strain>
    </source>
</reference>
<dbReference type="PROSITE" id="PS00108">
    <property type="entry name" value="PROTEIN_KINASE_ST"/>
    <property type="match status" value="1"/>
</dbReference>
<organism evidence="12 13">
    <name type="scientific">Lyngbya confervoides BDU141951</name>
    <dbReference type="NCBI Taxonomy" id="1574623"/>
    <lineage>
        <taxon>Bacteria</taxon>
        <taxon>Bacillati</taxon>
        <taxon>Cyanobacteriota</taxon>
        <taxon>Cyanophyceae</taxon>
        <taxon>Oscillatoriophycideae</taxon>
        <taxon>Oscillatoriales</taxon>
        <taxon>Microcoleaceae</taxon>
        <taxon>Lyngbya</taxon>
    </lineage>
</organism>
<keyword evidence="5 12" id="KW-0418">Kinase</keyword>
<dbReference type="InterPro" id="IPR000719">
    <property type="entry name" value="Prot_kinase_dom"/>
</dbReference>
<evidence type="ECO:0000313" key="13">
    <source>
        <dbReference type="Proteomes" id="UP000031561"/>
    </source>
</evidence>
<keyword evidence="2 12" id="KW-0723">Serine/threonine-protein kinase</keyword>
<evidence type="ECO:0000256" key="2">
    <source>
        <dbReference type="ARBA" id="ARBA00022527"/>
    </source>
</evidence>
<feature type="compositionally biased region" description="Pro residues" evidence="10">
    <location>
        <begin position="349"/>
        <end position="372"/>
    </location>
</feature>
<feature type="binding site" evidence="9">
    <location>
        <position position="47"/>
    </location>
    <ligand>
        <name>ATP</name>
        <dbReference type="ChEBI" id="CHEBI:30616"/>
    </ligand>
</feature>
<evidence type="ECO:0000313" key="12">
    <source>
        <dbReference type="EMBL" id="MCM1983544.1"/>
    </source>
</evidence>